<sequence length="233" mass="26311">MKILKKFIPILALTIAYFAQAQISPGVYIAGKQGEAAATIKELKVTDNYLIHTVYESSPANFIKTSGGYYTLEGEKINVALEFNSDYEADGLRKMSLAYKNSDDGLIIDGLTYVKQPSNKQDLDGQWLFGTRGPDTGQERRDDSKPRKTLKFLLDGHFQWIAYHTETFKFSGTGGGLFTSDQGKYIENIGFFSRDDSRVGAKLSFDYEIEGKDWHHKGNNSKGEPMYEIWARR</sequence>
<keyword evidence="1" id="KW-0732">Signal</keyword>
<proteinExistence type="predicted"/>
<feature type="signal peptide" evidence="1">
    <location>
        <begin position="1"/>
        <end position="21"/>
    </location>
</feature>
<dbReference type="AlphaFoldDB" id="A0A6L9E7Z5"/>
<protein>
    <recommendedName>
        <fullName evidence="4">Membrane or secreted protein</fullName>
    </recommendedName>
</protein>
<dbReference type="Proteomes" id="UP000475249">
    <property type="component" value="Unassembled WGS sequence"/>
</dbReference>
<reference evidence="2 3" key="1">
    <citation type="submission" date="2020-01" db="EMBL/GenBank/DDBJ databases">
        <title>Bacteria diversity of Porities sp.</title>
        <authorList>
            <person name="Wang G."/>
        </authorList>
    </citation>
    <scope>NUCLEOTIDE SEQUENCE [LARGE SCALE GENOMIC DNA]</scope>
    <source>
        <strain evidence="2 3">R33</strain>
    </source>
</reference>
<name>A0A6L9E7Z5_9FLAO</name>
<evidence type="ECO:0000256" key="1">
    <source>
        <dbReference type="SAM" id="SignalP"/>
    </source>
</evidence>
<dbReference type="RefSeq" id="WP_161433526.1">
    <property type="nucleotide sequence ID" value="NZ_WXYO01000001.1"/>
</dbReference>
<evidence type="ECO:0008006" key="4">
    <source>
        <dbReference type="Google" id="ProtNLM"/>
    </source>
</evidence>
<evidence type="ECO:0000313" key="2">
    <source>
        <dbReference type="EMBL" id="NAS10732.1"/>
    </source>
</evidence>
<evidence type="ECO:0000313" key="3">
    <source>
        <dbReference type="Proteomes" id="UP000475249"/>
    </source>
</evidence>
<keyword evidence="3" id="KW-1185">Reference proteome</keyword>
<dbReference type="EMBL" id="WXYO01000001">
    <property type="protein sequence ID" value="NAS10732.1"/>
    <property type="molecule type" value="Genomic_DNA"/>
</dbReference>
<dbReference type="Gene3D" id="2.40.128.490">
    <property type="entry name" value="Uncharacterised protein PF14869, DUF4488"/>
    <property type="match status" value="1"/>
</dbReference>
<organism evidence="2 3">
    <name type="scientific">Poritiphilus flavus</name>
    <dbReference type="NCBI Taxonomy" id="2697053"/>
    <lineage>
        <taxon>Bacteria</taxon>
        <taxon>Pseudomonadati</taxon>
        <taxon>Bacteroidota</taxon>
        <taxon>Flavobacteriia</taxon>
        <taxon>Flavobacteriales</taxon>
        <taxon>Flavobacteriaceae</taxon>
        <taxon>Poritiphilus</taxon>
    </lineage>
</organism>
<feature type="chain" id="PRO_5026911611" description="Membrane or secreted protein" evidence="1">
    <location>
        <begin position="22"/>
        <end position="233"/>
    </location>
</feature>
<comment type="caution">
    <text evidence="2">The sequence shown here is derived from an EMBL/GenBank/DDBJ whole genome shotgun (WGS) entry which is preliminary data.</text>
</comment>
<accession>A0A6L9E7Z5</accession>
<gene>
    <name evidence="2" type="ORF">GTQ38_01880</name>
</gene>